<accession>A0A5P2D0Y2</accession>
<name>A0A5P2D0Y2_STRVZ</name>
<dbReference type="InterPro" id="IPR015915">
    <property type="entry name" value="Kelch-typ_b-propeller"/>
</dbReference>
<dbReference type="AlphaFoldDB" id="A0A5P2D0Y2"/>
<dbReference type="RefSeq" id="WP_150205870.1">
    <property type="nucleotide sequence ID" value="NZ_CP029190.1"/>
</dbReference>
<dbReference type="SUPFAM" id="SSF50965">
    <property type="entry name" value="Galactose oxidase, central domain"/>
    <property type="match status" value="1"/>
</dbReference>
<evidence type="ECO:0000313" key="4">
    <source>
        <dbReference type="Proteomes" id="UP000325211"/>
    </source>
</evidence>
<dbReference type="EMBL" id="CP029190">
    <property type="protein sequence ID" value="QES46991.1"/>
    <property type="molecule type" value="Genomic_DNA"/>
</dbReference>
<proteinExistence type="predicted"/>
<dbReference type="Gene3D" id="2.120.10.80">
    <property type="entry name" value="Kelch-type beta propeller"/>
    <property type="match status" value="2"/>
</dbReference>
<evidence type="ECO:0000256" key="2">
    <source>
        <dbReference type="ARBA" id="ARBA00022737"/>
    </source>
</evidence>
<reference evidence="3 4" key="1">
    <citation type="submission" date="2018-05" db="EMBL/GenBank/DDBJ databases">
        <title>Streptomyces venezuelae.</title>
        <authorList>
            <person name="Kim W."/>
            <person name="Lee N."/>
            <person name="Cho B.-K."/>
        </authorList>
    </citation>
    <scope>NUCLEOTIDE SEQUENCE [LARGE SCALE GENOMIC DNA]</scope>
    <source>
        <strain evidence="3 4">ATCC 21782</strain>
    </source>
</reference>
<dbReference type="PANTHER" id="PTHR45632:SF3">
    <property type="entry name" value="KELCH-LIKE PROTEIN 32"/>
    <property type="match status" value="1"/>
</dbReference>
<evidence type="ECO:0000256" key="1">
    <source>
        <dbReference type="ARBA" id="ARBA00022441"/>
    </source>
</evidence>
<dbReference type="InterPro" id="IPR006652">
    <property type="entry name" value="Kelch_1"/>
</dbReference>
<dbReference type="InterPro" id="IPR006311">
    <property type="entry name" value="TAT_signal"/>
</dbReference>
<sequence length="350" mass="36615">MPLTRRSALGALTGLSITAAGLGTPRGSAQAMESAADGHAQWRAGTPMPQARAEVGAAALDGLLYVVGGTLQRDDTAPVWASDVVTSYDPRTDRWASHAPLPRPLTHVGVAALDGRLYAFGGFTDAVHLHPQPVAYVYHPARDRWSRLPDMPRKLGSVAVAAVDGRLHLIGGRESTSVVTIPEPPLSLGFGTVNSHFVYDPRRRQWAGAPPLPGEPRDHAGIAVLGCDIHVFGGRAADVTDNLARHDIYHPRTGRWSTAAPLPAPRSAGAAVVLDGRIVYAGGECGPGGTTFGDVTVYDPKSDRWSATSPLPQSRHGFAAGAVHGRAYFAAGAPTCGGGASKDMLELYPG</sequence>
<dbReference type="OrthoDB" id="3676679at2"/>
<dbReference type="PANTHER" id="PTHR45632">
    <property type="entry name" value="LD33804P"/>
    <property type="match status" value="1"/>
</dbReference>
<organism evidence="3 4">
    <name type="scientific">Streptomyces venezuelae</name>
    <dbReference type="NCBI Taxonomy" id="54571"/>
    <lineage>
        <taxon>Bacteria</taxon>
        <taxon>Bacillati</taxon>
        <taxon>Actinomycetota</taxon>
        <taxon>Actinomycetes</taxon>
        <taxon>Kitasatosporales</taxon>
        <taxon>Streptomycetaceae</taxon>
        <taxon>Streptomyces</taxon>
    </lineage>
</organism>
<dbReference type="Pfam" id="PF24681">
    <property type="entry name" value="Kelch_KLHDC2_KLHL20_DRC7"/>
    <property type="match status" value="1"/>
</dbReference>
<keyword evidence="1" id="KW-0880">Kelch repeat</keyword>
<keyword evidence="2" id="KW-0677">Repeat</keyword>
<gene>
    <name evidence="3" type="ORF">DEJ50_03110</name>
</gene>
<evidence type="ECO:0000313" key="3">
    <source>
        <dbReference type="EMBL" id="QES46991.1"/>
    </source>
</evidence>
<dbReference type="SMART" id="SM00612">
    <property type="entry name" value="Kelch"/>
    <property type="match status" value="5"/>
</dbReference>
<dbReference type="PROSITE" id="PS51318">
    <property type="entry name" value="TAT"/>
    <property type="match status" value="1"/>
</dbReference>
<dbReference type="Proteomes" id="UP000325211">
    <property type="component" value="Chromosome"/>
</dbReference>
<dbReference type="Pfam" id="PF01344">
    <property type="entry name" value="Kelch_1"/>
    <property type="match status" value="1"/>
</dbReference>
<dbReference type="InterPro" id="IPR011043">
    <property type="entry name" value="Gal_Oxase/kelch_b-propeller"/>
</dbReference>
<protein>
    <recommendedName>
        <fullName evidence="5">Galactose oxidase</fullName>
    </recommendedName>
</protein>
<evidence type="ECO:0008006" key="5">
    <source>
        <dbReference type="Google" id="ProtNLM"/>
    </source>
</evidence>